<evidence type="ECO:0000256" key="2">
    <source>
        <dbReference type="ARBA" id="ARBA00012438"/>
    </source>
</evidence>
<dbReference type="SMART" id="SM00342">
    <property type="entry name" value="HTH_ARAC"/>
    <property type="match status" value="1"/>
</dbReference>
<dbReference type="Pfam" id="PF00072">
    <property type="entry name" value="Response_reg"/>
    <property type="match status" value="1"/>
</dbReference>
<dbReference type="InterPro" id="IPR013783">
    <property type="entry name" value="Ig-like_fold"/>
</dbReference>
<keyword evidence="9" id="KW-0805">Transcription regulation</keyword>
<dbReference type="CDD" id="cd00082">
    <property type="entry name" value="HisKA"/>
    <property type="match status" value="1"/>
</dbReference>
<dbReference type="Gene3D" id="3.40.50.2300">
    <property type="match status" value="1"/>
</dbReference>
<evidence type="ECO:0000259" key="15">
    <source>
        <dbReference type="PROSITE" id="PS50109"/>
    </source>
</evidence>
<dbReference type="PANTHER" id="PTHR43547">
    <property type="entry name" value="TWO-COMPONENT HISTIDINE KINASE"/>
    <property type="match status" value="1"/>
</dbReference>
<dbReference type="Gene3D" id="2.130.10.10">
    <property type="entry name" value="YVTN repeat-like/Quinoprotein amine dehydrogenase"/>
    <property type="match status" value="2"/>
</dbReference>
<dbReference type="SUPFAM" id="SSF46689">
    <property type="entry name" value="Homeodomain-like"/>
    <property type="match status" value="1"/>
</dbReference>
<dbReference type="SUPFAM" id="SSF50998">
    <property type="entry name" value="Quinoprotein alcohol dehydrogenase-like"/>
    <property type="match status" value="1"/>
</dbReference>
<dbReference type="SUPFAM" id="SSF55874">
    <property type="entry name" value="ATPase domain of HSP90 chaperone/DNA topoisomerase II/histidine kinase"/>
    <property type="match status" value="1"/>
</dbReference>
<feature type="signal peptide" evidence="13">
    <location>
        <begin position="1"/>
        <end position="24"/>
    </location>
</feature>
<keyword evidence="6" id="KW-0418">Kinase</keyword>
<dbReference type="SMART" id="SM00387">
    <property type="entry name" value="HATPase_c"/>
    <property type="match status" value="1"/>
</dbReference>
<evidence type="ECO:0000313" key="17">
    <source>
        <dbReference type="EMBL" id="RGN36544.1"/>
    </source>
</evidence>
<dbReference type="Pfam" id="PF00512">
    <property type="entry name" value="HisKA"/>
    <property type="match status" value="1"/>
</dbReference>
<keyword evidence="7" id="KW-0067">ATP-binding</keyword>
<keyword evidence="8" id="KW-0902">Two-component regulatory system</keyword>
<dbReference type="InterPro" id="IPR011006">
    <property type="entry name" value="CheY-like_superfamily"/>
</dbReference>
<evidence type="ECO:0000256" key="11">
    <source>
        <dbReference type="ARBA" id="ARBA00023163"/>
    </source>
</evidence>
<dbReference type="InterPro" id="IPR005467">
    <property type="entry name" value="His_kinase_dom"/>
</dbReference>
<feature type="domain" description="Histidine kinase" evidence="15">
    <location>
        <begin position="808"/>
        <end position="1025"/>
    </location>
</feature>
<evidence type="ECO:0000259" key="16">
    <source>
        <dbReference type="PROSITE" id="PS50110"/>
    </source>
</evidence>
<sequence length="1301" mass="150053">MYFEKHSRALLFILLILFALPHRAQDVIMTELPNINQLPTRDILCIFQDSEGYMWYGTEEGLCRDDAYQIKVFRSDFNTPGLLENNSVTSIAEDKEGKIWFGTKRGMYILDKTNYKISSLPDSEIKGWVIKMVRGTSDGTVWVSSGKFLFRYDMSGERLGKYELECEDVPREVNGICEDNEGTIWATQLKGGLFRYNVQDDKFIQYPWPFKTSVTWMMKDAVSPFYWIGTWGDGIVRFDPREKNTNRMFVSQSATTQYTDPDKKRISCIAQDSLKHHLWVTANDNLYAYEIDVNDMLHSVDISGLFSEDKRMLSSVICDQDGNLWIVGNYPESYSFVVSYLPNKITSYPMDLVKKEIGIYASPMKLFYEKEYYWVRQKRVGLYIYDTKNDKLAMHENYNRSFSFFFEKSVDYDGVYVAVFESQVILIQYTEKGFIETEICKIPIEPHERIRTLYDDKHGNLWIGTTFHLYKYELKQKQLEKVYEYTGIVNDIISLDDGSVFIATESEGFWKIVDGRKEFKYLTKENYVVLTTSPDQKVWVGTQQGNVYCYDTTKDELTSKTKDCSLIGDAIIDLLADDYGNIWILTDQTIIIYNPEKQITNSISCSDPFISLDNFLSLHKGENGEMHVGGRGGVLTFPCITPLEKVSQKISISLTSVKINNIQKILGRDSQNIILEPQERNVELFFSTFDPLNTNKICYAFRQKQDSVWNYLPMGQNSIYLAGLSKGNYEMEVRATDKNGLWTQKSTIIKIQRQPDWYETWLAYTSYFFIFLVSVLLMIQRYVRLQKAKQQKLMDEQVSQMKYRFFTNVSHELRTPLTLIVTPLETIIRKVSNADLKQQLESINKNAQDLLGLVNQLLDFRKIEMGHETLSLTKGDISEFISSIYESFQLVARDKKIDFQFHTDISSFYLFFDANKLRKVVNNLLSNAFKYTEEGGCISLSIYKRNREQEYVVISVEDTGKGIPVNELSTIFERFHQVGGQEGIIGSGIGLHIVKEYVDMHGGFVDVQSELYKGSIFSVYISTDLKPHASITAMEMEKEREKVAMTEPLGDLRKRVLIVEDNVEFSTYLKGELSRFYTVYEAANGLEGEKKAVEKEPDVIITDLMMPGIDGIELCHRIKNNINTSHIPVILLTANSNIENEERGYREGADAYISKPFHWDILLARVENLMVQKVQRQQLFKNEIEVAPKDITISSLDERLIKKALELIETNINNSEYSIEDLSSDMAMSRSNLYRKIHSITGQTPTDFIKNIRLKKAAELLKEGGLTVVEVAYTVGFNTPSYFTKSFKKMFGVLPTQYGQK</sequence>
<gene>
    <name evidence="17" type="ORF">DXB65_09100</name>
</gene>
<dbReference type="CDD" id="cd00075">
    <property type="entry name" value="HATPase"/>
    <property type="match status" value="1"/>
</dbReference>
<organism evidence="17 18">
    <name type="scientific">Bacteroides oleiciplenus</name>
    <dbReference type="NCBI Taxonomy" id="626931"/>
    <lineage>
        <taxon>Bacteria</taxon>
        <taxon>Pseudomonadati</taxon>
        <taxon>Bacteroidota</taxon>
        <taxon>Bacteroidia</taxon>
        <taxon>Bacteroidales</taxon>
        <taxon>Bacteroidaceae</taxon>
        <taxon>Bacteroides</taxon>
    </lineage>
</organism>
<dbReference type="InterPro" id="IPR003661">
    <property type="entry name" value="HisK_dim/P_dom"/>
</dbReference>
<evidence type="ECO:0000256" key="4">
    <source>
        <dbReference type="ARBA" id="ARBA00022679"/>
    </source>
</evidence>
<dbReference type="SUPFAM" id="SSF47384">
    <property type="entry name" value="Homodimeric domain of signal transducing histidine kinase"/>
    <property type="match status" value="1"/>
</dbReference>
<protein>
    <recommendedName>
        <fullName evidence="2">histidine kinase</fullName>
        <ecNumber evidence="2">2.7.13.3</ecNumber>
    </recommendedName>
</protein>
<dbReference type="SMART" id="SM00448">
    <property type="entry name" value="REC"/>
    <property type="match status" value="1"/>
</dbReference>
<dbReference type="InterPro" id="IPR018060">
    <property type="entry name" value="HTH_AraC"/>
</dbReference>
<evidence type="ECO:0000256" key="5">
    <source>
        <dbReference type="ARBA" id="ARBA00022741"/>
    </source>
</evidence>
<evidence type="ECO:0000256" key="12">
    <source>
        <dbReference type="PROSITE-ProRule" id="PRU00169"/>
    </source>
</evidence>
<dbReference type="PRINTS" id="PR00344">
    <property type="entry name" value="BCTRLSENSOR"/>
</dbReference>
<dbReference type="Pfam" id="PF12833">
    <property type="entry name" value="HTH_18"/>
    <property type="match status" value="1"/>
</dbReference>
<dbReference type="EC" id="2.7.13.3" evidence="2"/>
<dbReference type="Gene3D" id="1.10.10.60">
    <property type="entry name" value="Homeodomain-like"/>
    <property type="match status" value="2"/>
</dbReference>
<evidence type="ECO:0000313" key="18">
    <source>
        <dbReference type="Proteomes" id="UP000260983"/>
    </source>
</evidence>
<keyword evidence="13" id="KW-0732">Signal</keyword>
<dbReference type="InterPro" id="IPR036890">
    <property type="entry name" value="HATPase_C_sf"/>
</dbReference>
<evidence type="ECO:0000256" key="1">
    <source>
        <dbReference type="ARBA" id="ARBA00000085"/>
    </source>
</evidence>
<dbReference type="InterPro" id="IPR018062">
    <property type="entry name" value="HTH_AraC-typ_CS"/>
</dbReference>
<name>A0A3E5BG59_9BACE</name>
<dbReference type="PROSITE" id="PS01124">
    <property type="entry name" value="HTH_ARAC_FAMILY_2"/>
    <property type="match status" value="1"/>
</dbReference>
<dbReference type="InterPro" id="IPR003594">
    <property type="entry name" value="HATPase_dom"/>
</dbReference>
<dbReference type="InterPro" id="IPR036097">
    <property type="entry name" value="HisK_dim/P_sf"/>
</dbReference>
<comment type="catalytic activity">
    <reaction evidence="1">
        <text>ATP + protein L-histidine = ADP + protein N-phospho-L-histidine.</text>
        <dbReference type="EC" id="2.7.13.3"/>
    </reaction>
</comment>
<dbReference type="InterPro" id="IPR011110">
    <property type="entry name" value="Reg_prop"/>
</dbReference>
<dbReference type="GO" id="GO:0005524">
    <property type="term" value="F:ATP binding"/>
    <property type="evidence" value="ECO:0007669"/>
    <property type="project" value="UniProtKB-KW"/>
</dbReference>
<dbReference type="Gene3D" id="1.10.287.130">
    <property type="match status" value="1"/>
</dbReference>
<evidence type="ECO:0000256" key="8">
    <source>
        <dbReference type="ARBA" id="ARBA00023012"/>
    </source>
</evidence>
<dbReference type="PROSITE" id="PS50109">
    <property type="entry name" value="HIS_KIN"/>
    <property type="match status" value="1"/>
</dbReference>
<dbReference type="Proteomes" id="UP000260983">
    <property type="component" value="Unassembled WGS sequence"/>
</dbReference>
<evidence type="ECO:0000256" key="13">
    <source>
        <dbReference type="SAM" id="SignalP"/>
    </source>
</evidence>
<dbReference type="SUPFAM" id="SSF63829">
    <property type="entry name" value="Calcium-dependent phosphotriesterase"/>
    <property type="match status" value="1"/>
</dbReference>
<evidence type="ECO:0000256" key="9">
    <source>
        <dbReference type="ARBA" id="ARBA00023015"/>
    </source>
</evidence>
<dbReference type="GO" id="GO:0000155">
    <property type="term" value="F:phosphorelay sensor kinase activity"/>
    <property type="evidence" value="ECO:0007669"/>
    <property type="project" value="InterPro"/>
</dbReference>
<keyword evidence="3 12" id="KW-0597">Phosphoprotein</keyword>
<keyword evidence="5" id="KW-0547">Nucleotide-binding</keyword>
<feature type="domain" description="Response regulatory" evidence="16">
    <location>
        <begin position="1055"/>
        <end position="1170"/>
    </location>
</feature>
<dbReference type="PANTHER" id="PTHR43547:SF2">
    <property type="entry name" value="HYBRID SIGNAL TRANSDUCTION HISTIDINE KINASE C"/>
    <property type="match status" value="1"/>
</dbReference>
<evidence type="ECO:0000256" key="10">
    <source>
        <dbReference type="ARBA" id="ARBA00023125"/>
    </source>
</evidence>
<dbReference type="Gene3D" id="3.30.565.10">
    <property type="entry name" value="Histidine kinase-like ATPase, C-terminal domain"/>
    <property type="match status" value="1"/>
</dbReference>
<reference evidence="17 18" key="1">
    <citation type="submission" date="2018-08" db="EMBL/GenBank/DDBJ databases">
        <title>A genome reference for cultivated species of the human gut microbiota.</title>
        <authorList>
            <person name="Zou Y."/>
            <person name="Xue W."/>
            <person name="Luo G."/>
        </authorList>
    </citation>
    <scope>NUCLEOTIDE SEQUENCE [LARGE SCALE GENOMIC DNA]</scope>
    <source>
        <strain evidence="17 18">OM05-15BH</strain>
    </source>
</reference>
<feature type="chain" id="PRO_5017802142" description="histidine kinase" evidence="13">
    <location>
        <begin position="25"/>
        <end position="1301"/>
    </location>
</feature>
<evidence type="ECO:0000256" key="7">
    <source>
        <dbReference type="ARBA" id="ARBA00022840"/>
    </source>
</evidence>
<dbReference type="Pfam" id="PF02518">
    <property type="entry name" value="HATPase_c"/>
    <property type="match status" value="1"/>
</dbReference>
<dbReference type="SUPFAM" id="SSF52172">
    <property type="entry name" value="CheY-like"/>
    <property type="match status" value="1"/>
</dbReference>
<comment type="caution">
    <text evidence="17">The sequence shown here is derived from an EMBL/GenBank/DDBJ whole genome shotgun (WGS) entry which is preliminary data.</text>
</comment>
<dbReference type="SMART" id="SM00388">
    <property type="entry name" value="HisKA"/>
    <property type="match status" value="1"/>
</dbReference>
<dbReference type="PROSITE" id="PS50110">
    <property type="entry name" value="RESPONSE_REGULATORY"/>
    <property type="match status" value="1"/>
</dbReference>
<dbReference type="EMBL" id="QSUL01000005">
    <property type="protein sequence ID" value="RGN36544.1"/>
    <property type="molecule type" value="Genomic_DNA"/>
</dbReference>
<feature type="modified residue" description="4-aspartylphosphate" evidence="12">
    <location>
        <position position="1103"/>
    </location>
</feature>
<keyword evidence="11" id="KW-0804">Transcription</keyword>
<keyword evidence="4" id="KW-0808">Transferase</keyword>
<feature type="domain" description="HTH araC/xylS-type" evidence="14">
    <location>
        <begin position="1202"/>
        <end position="1301"/>
    </location>
</feature>
<keyword evidence="10" id="KW-0238">DNA-binding</keyword>
<dbReference type="FunFam" id="1.10.10.60:FF:000284">
    <property type="entry name" value="Two-component system sensor histidine kinase/response regulator"/>
    <property type="match status" value="1"/>
</dbReference>
<dbReference type="GO" id="GO:0043565">
    <property type="term" value="F:sequence-specific DNA binding"/>
    <property type="evidence" value="ECO:0007669"/>
    <property type="project" value="InterPro"/>
</dbReference>
<dbReference type="InterPro" id="IPR004358">
    <property type="entry name" value="Sig_transdc_His_kin-like_C"/>
</dbReference>
<evidence type="ECO:0000256" key="3">
    <source>
        <dbReference type="ARBA" id="ARBA00022553"/>
    </source>
</evidence>
<dbReference type="InterPro" id="IPR011047">
    <property type="entry name" value="Quinoprotein_ADH-like_sf"/>
</dbReference>
<accession>A0A3E5BG59</accession>
<dbReference type="Pfam" id="PF07494">
    <property type="entry name" value="Reg_prop"/>
    <property type="match status" value="3"/>
</dbReference>
<evidence type="ECO:0000256" key="6">
    <source>
        <dbReference type="ARBA" id="ARBA00022777"/>
    </source>
</evidence>
<dbReference type="InterPro" id="IPR015943">
    <property type="entry name" value="WD40/YVTN_repeat-like_dom_sf"/>
</dbReference>
<dbReference type="GO" id="GO:0003700">
    <property type="term" value="F:DNA-binding transcription factor activity"/>
    <property type="evidence" value="ECO:0007669"/>
    <property type="project" value="InterPro"/>
</dbReference>
<proteinExistence type="predicted"/>
<dbReference type="InterPro" id="IPR009057">
    <property type="entry name" value="Homeodomain-like_sf"/>
</dbReference>
<dbReference type="InterPro" id="IPR001789">
    <property type="entry name" value="Sig_transdc_resp-reg_receiver"/>
</dbReference>
<dbReference type="RefSeq" id="WP_117724018.1">
    <property type="nucleotide sequence ID" value="NZ_QSUL01000005.1"/>
</dbReference>
<evidence type="ECO:0000259" key="14">
    <source>
        <dbReference type="PROSITE" id="PS01124"/>
    </source>
</evidence>
<dbReference type="FunFam" id="3.30.565.10:FF:000037">
    <property type="entry name" value="Hybrid sensor histidine kinase/response regulator"/>
    <property type="match status" value="1"/>
</dbReference>
<dbReference type="PROSITE" id="PS00041">
    <property type="entry name" value="HTH_ARAC_FAMILY_1"/>
    <property type="match status" value="1"/>
</dbReference>
<dbReference type="FunFam" id="1.10.287.130:FF:000045">
    <property type="entry name" value="Two-component system sensor histidine kinase/response regulator"/>
    <property type="match status" value="1"/>
</dbReference>
<dbReference type="Gene3D" id="2.60.40.10">
    <property type="entry name" value="Immunoglobulins"/>
    <property type="match status" value="1"/>
</dbReference>